<dbReference type="EC" id="3.4.19.12" evidence="8"/>
<dbReference type="GO" id="GO:1990380">
    <property type="term" value="F:K48-linked deubiquitinase activity"/>
    <property type="evidence" value="ECO:0007669"/>
    <property type="project" value="UniProtKB-UniRule"/>
</dbReference>
<dbReference type="EMBL" id="JAZGQO010000021">
    <property type="protein sequence ID" value="KAK6166237.1"/>
    <property type="molecule type" value="Genomic_DNA"/>
</dbReference>
<dbReference type="PANTHER" id="PTHR12473">
    <property type="entry name" value="UBIQUITIN CARBOXYL-TERMINAL HYDROLASE MINDY-4-RELATED"/>
    <property type="match status" value="1"/>
</dbReference>
<evidence type="ECO:0000313" key="11">
    <source>
        <dbReference type="EMBL" id="KAK6166237.1"/>
    </source>
</evidence>
<accession>A0AAN8FXF8</accession>
<gene>
    <name evidence="11" type="ORF">SNE40_022983</name>
</gene>
<dbReference type="AlphaFoldDB" id="A0AAN8FXF8"/>
<evidence type="ECO:0000256" key="6">
    <source>
        <dbReference type="ARBA" id="ARBA00022807"/>
    </source>
</evidence>
<dbReference type="GO" id="GO:0071108">
    <property type="term" value="P:protein K48-linked deubiquitination"/>
    <property type="evidence" value="ECO:0007669"/>
    <property type="project" value="InterPro"/>
</dbReference>
<evidence type="ECO:0000256" key="1">
    <source>
        <dbReference type="ARBA" id="ARBA00000707"/>
    </source>
</evidence>
<name>A0AAN8FXF8_PATCE</name>
<comment type="function">
    <text evidence="7">Probable hydrolase that can remove 'Lys-48'-linked conjugated ubiquitin from proteins.</text>
</comment>
<keyword evidence="5 8" id="KW-0378">Hydrolase</keyword>
<evidence type="ECO:0000256" key="3">
    <source>
        <dbReference type="ARBA" id="ARBA00022670"/>
    </source>
</evidence>
<comment type="function">
    <text evidence="8">Hydrolase that can remove 'Lys-48'-linked conjugated ubiquitin from proteins.</text>
</comment>
<dbReference type="PANTHER" id="PTHR12473:SF8">
    <property type="entry name" value="UBIQUITIN CARBOXYL-TERMINAL HYDROLASE MINDY-4-RELATED"/>
    <property type="match status" value="1"/>
</dbReference>
<reference evidence="11 12" key="1">
    <citation type="submission" date="2024-01" db="EMBL/GenBank/DDBJ databases">
        <title>The genome of the rayed Mediterranean limpet Patella caerulea (Linnaeus, 1758).</title>
        <authorList>
            <person name="Anh-Thu Weber A."/>
            <person name="Halstead-Nussloch G."/>
        </authorList>
    </citation>
    <scope>NUCLEOTIDE SEQUENCE [LARGE SCALE GENOMIC DNA]</scope>
    <source>
        <strain evidence="11">AATW-2023a</strain>
        <tissue evidence="11">Whole specimen</tissue>
    </source>
</reference>
<dbReference type="GO" id="GO:0004843">
    <property type="term" value="F:cysteine-type deubiquitinase activity"/>
    <property type="evidence" value="ECO:0007669"/>
    <property type="project" value="UniProtKB-UniRule"/>
</dbReference>
<evidence type="ECO:0000313" key="12">
    <source>
        <dbReference type="Proteomes" id="UP001347796"/>
    </source>
</evidence>
<evidence type="ECO:0000256" key="9">
    <source>
        <dbReference type="SAM" id="MobiDB-lite"/>
    </source>
</evidence>
<feature type="region of interest" description="Disordered" evidence="9">
    <location>
        <begin position="119"/>
        <end position="145"/>
    </location>
</feature>
<dbReference type="SMART" id="SM01174">
    <property type="entry name" value="DUF4205"/>
    <property type="match status" value="1"/>
</dbReference>
<keyword evidence="12" id="KW-1185">Reference proteome</keyword>
<organism evidence="11 12">
    <name type="scientific">Patella caerulea</name>
    <name type="common">Rayed Mediterranean limpet</name>
    <dbReference type="NCBI Taxonomy" id="87958"/>
    <lineage>
        <taxon>Eukaryota</taxon>
        <taxon>Metazoa</taxon>
        <taxon>Spiralia</taxon>
        <taxon>Lophotrochozoa</taxon>
        <taxon>Mollusca</taxon>
        <taxon>Gastropoda</taxon>
        <taxon>Patellogastropoda</taxon>
        <taxon>Patelloidea</taxon>
        <taxon>Patellidae</taxon>
        <taxon>Patella</taxon>
    </lineage>
</organism>
<dbReference type="Pfam" id="PF26038">
    <property type="entry name" value="Dimer_MINDY4_N"/>
    <property type="match status" value="1"/>
</dbReference>
<comment type="catalytic activity">
    <reaction evidence="1 8">
        <text>Thiol-dependent hydrolysis of ester, thioester, amide, peptide and isopeptide bonds formed by the C-terminal Gly of ubiquitin (a 76-residue protein attached to proteins as an intracellular targeting signal).</text>
        <dbReference type="EC" id="3.4.19.12"/>
    </reaction>
</comment>
<dbReference type="Proteomes" id="UP001347796">
    <property type="component" value="Unassembled WGS sequence"/>
</dbReference>
<evidence type="ECO:0000259" key="10">
    <source>
        <dbReference type="SMART" id="SM01174"/>
    </source>
</evidence>
<feature type="compositionally biased region" description="Polar residues" evidence="9">
    <location>
        <begin position="218"/>
        <end position="241"/>
    </location>
</feature>
<evidence type="ECO:0000256" key="8">
    <source>
        <dbReference type="RuleBase" id="RU367088"/>
    </source>
</evidence>
<keyword evidence="3 8" id="KW-0645">Protease</keyword>
<dbReference type="GO" id="GO:0006508">
    <property type="term" value="P:proteolysis"/>
    <property type="evidence" value="ECO:0007669"/>
    <property type="project" value="UniProtKB-KW"/>
</dbReference>
<comment type="caution">
    <text evidence="11">The sequence shown here is derived from an EMBL/GenBank/DDBJ whole genome shotgun (WGS) entry which is preliminary data.</text>
</comment>
<dbReference type="Gene3D" id="1.20.960.40">
    <property type="match status" value="1"/>
</dbReference>
<feature type="compositionally biased region" description="Polar residues" evidence="9">
    <location>
        <begin position="253"/>
        <end position="270"/>
    </location>
</feature>
<sequence>MEAAFVEGIAASLVREYLSRKGLRSTLKIMDEEMPRSSDSISNRNALMQELHIEKAMKKNKEKEHPLRAMIEVIAEYHILQLENEDSLSSSYYPQTDVPSPIIDKPKHAASKLYDSSKATVYPSSPKYRPKTAGQLSSSKSSKINASSDLVIEDNLESETLLGDGKSGLFNSDKNDTSEVISKTRQARVINSKPRGLSAAVISNTEDAPRRRVPKSRPLSSMKSALNTHSTEVSHTGSTTPGRHYQHMDSDIDLSSRQQSRTNSQKSQFSLEESLHISKITPQKHAVSITDILDNAEAKSNGLSQKIESVENSRRYSVELSSMAADRPLSRSHNKKIVSEPSGKTVVGDVEFGDVDDLESDLNDLKLHSVQLQSPVVRNLNNVDSQPIDTKKAIALRTLLFGSAMTSFNDEWKYQSLSFCDIPRLQYGIVQKKGGACGVLAAIQACMIQEMLFGDNKLPSNRCFSPSREERSKFLAVALCKILWRAGGKSKAVVALPSGKTHVITSSKYKPDKLTETLMLYTFNNSEDLLTFFKQNISQFETDGCSGAVLVLYSAILTKGIIKVMGDFDEPGLKLMAAHGYCTQEMVNLLLTGRAVSNVFNDVMELESGGVITTLKGISSRSDIGFLSLFEHYKSCQVGTFYKTPKYPVWVVCSESHFSVLFSTRRELVNDWKAERRFDLYYYDGLSRQQEEIKLTIDTTNRSFRAPSDDDLVPPLEHCIRTKWADAEVDWNGYEPIL</sequence>
<evidence type="ECO:0000256" key="7">
    <source>
        <dbReference type="ARBA" id="ARBA00037630"/>
    </source>
</evidence>
<comment type="similarity">
    <text evidence="2 8">Belongs to the MINDY deubiquitinase family. FAM188 subfamily.</text>
</comment>
<keyword evidence="6 8" id="KW-0788">Thiol protease</keyword>
<dbReference type="InterPro" id="IPR039785">
    <property type="entry name" value="MINY3/4"/>
</dbReference>
<dbReference type="InterPro" id="IPR025257">
    <property type="entry name" value="MINDY-3/4_CD"/>
</dbReference>
<feature type="region of interest" description="Disordered" evidence="9">
    <location>
        <begin position="200"/>
        <end position="270"/>
    </location>
</feature>
<keyword evidence="4 8" id="KW-0833">Ubl conjugation pathway</keyword>
<dbReference type="InterPro" id="IPR059022">
    <property type="entry name" value="MINDY4_N"/>
</dbReference>
<evidence type="ECO:0000256" key="4">
    <source>
        <dbReference type="ARBA" id="ARBA00022786"/>
    </source>
</evidence>
<feature type="domain" description="Deubiquitinating enzyme MINDY-3/4 conserved" evidence="10">
    <location>
        <begin position="397"/>
        <end position="733"/>
    </location>
</feature>
<protein>
    <recommendedName>
        <fullName evidence="8">Ubiquitin carboxyl-terminal hydrolase MINDY</fullName>
        <ecNumber evidence="8">3.4.19.12</ecNumber>
    </recommendedName>
</protein>
<evidence type="ECO:0000256" key="5">
    <source>
        <dbReference type="ARBA" id="ARBA00022801"/>
    </source>
</evidence>
<dbReference type="Pfam" id="PF13898">
    <property type="entry name" value="MINDY-3_4_CD"/>
    <property type="match status" value="1"/>
</dbReference>
<proteinExistence type="inferred from homology"/>
<evidence type="ECO:0000256" key="2">
    <source>
        <dbReference type="ARBA" id="ARBA00011074"/>
    </source>
</evidence>